<evidence type="ECO:0000313" key="1">
    <source>
        <dbReference type="EMBL" id="PKC12502.1"/>
    </source>
</evidence>
<reference evidence="1 2" key="2">
    <citation type="submission" date="2017-09" db="EMBL/GenBank/DDBJ databases">
        <title>Extensive intraspecific genome diversity in a model arbuscular mycorrhizal fungus.</title>
        <authorList>
            <person name="Chen E.C."/>
            <person name="Morin E."/>
            <person name="Beaudet D."/>
            <person name="Noel J."/>
            <person name="Ndikumana S."/>
            <person name="Charron P."/>
            <person name="St-Onge C."/>
            <person name="Giorgi J."/>
            <person name="Grigoriev I.V."/>
            <person name="Roux C."/>
            <person name="Martin F.M."/>
            <person name="Corradi N."/>
        </authorList>
    </citation>
    <scope>NUCLEOTIDE SEQUENCE [LARGE SCALE GENOMIC DNA]</scope>
    <source>
        <strain evidence="1 2">A5</strain>
    </source>
</reference>
<organism evidence="1 2">
    <name type="scientific">Rhizophagus irregularis</name>
    <dbReference type="NCBI Taxonomy" id="588596"/>
    <lineage>
        <taxon>Eukaryota</taxon>
        <taxon>Fungi</taxon>
        <taxon>Fungi incertae sedis</taxon>
        <taxon>Mucoromycota</taxon>
        <taxon>Glomeromycotina</taxon>
        <taxon>Glomeromycetes</taxon>
        <taxon>Glomerales</taxon>
        <taxon>Glomeraceae</taxon>
        <taxon>Rhizophagus</taxon>
    </lineage>
</organism>
<sequence length="60" mass="7230">MSNRWKIEDSNDRLINIFCEYWLRFALQIDKHISALIFRSDWYVLASTLTLDRLTLTLPL</sequence>
<dbReference type="Proteomes" id="UP000232722">
    <property type="component" value="Unassembled WGS sequence"/>
</dbReference>
<name>A0A2I1EZC9_9GLOM</name>
<proteinExistence type="predicted"/>
<evidence type="ECO:0000313" key="2">
    <source>
        <dbReference type="Proteomes" id="UP000232722"/>
    </source>
</evidence>
<dbReference type="AlphaFoldDB" id="A0A2I1EZC9"/>
<protein>
    <submittedName>
        <fullName evidence="1">Uncharacterized protein</fullName>
    </submittedName>
</protein>
<accession>A0A2I1EZC9</accession>
<comment type="caution">
    <text evidence="1">The sequence shown here is derived from an EMBL/GenBank/DDBJ whole genome shotgun (WGS) entry which is preliminary data.</text>
</comment>
<gene>
    <name evidence="1" type="ORF">RhiirA5_411743</name>
</gene>
<dbReference type="EMBL" id="LLXJ01000246">
    <property type="protein sequence ID" value="PKC12502.1"/>
    <property type="molecule type" value="Genomic_DNA"/>
</dbReference>
<reference evidence="1 2" key="1">
    <citation type="submission" date="2016-04" db="EMBL/GenBank/DDBJ databases">
        <title>Genome analyses suggest a sexual origin of heterokaryosis in a supposedly ancient asexual fungus.</title>
        <authorList>
            <person name="Ropars J."/>
            <person name="Sedzielewska K."/>
            <person name="Noel J."/>
            <person name="Charron P."/>
            <person name="Farinelli L."/>
            <person name="Marton T."/>
            <person name="Kruger M."/>
            <person name="Pelin A."/>
            <person name="Brachmann A."/>
            <person name="Corradi N."/>
        </authorList>
    </citation>
    <scope>NUCLEOTIDE SEQUENCE [LARGE SCALE GENOMIC DNA]</scope>
    <source>
        <strain evidence="1 2">A5</strain>
    </source>
</reference>